<feature type="signal peptide" evidence="1">
    <location>
        <begin position="1"/>
        <end position="18"/>
    </location>
</feature>
<evidence type="ECO:0000313" key="3">
    <source>
        <dbReference type="Proteomes" id="UP000244677"/>
    </source>
</evidence>
<evidence type="ECO:0000256" key="1">
    <source>
        <dbReference type="SAM" id="SignalP"/>
    </source>
</evidence>
<gene>
    <name evidence="2" type="ORF">FK004_15990</name>
</gene>
<keyword evidence="3" id="KW-1185">Reference proteome</keyword>
<reference evidence="2 3" key="1">
    <citation type="submission" date="2017-04" db="EMBL/GenBank/DDBJ databases">
        <title>Complete genome sequence of Flavobacterium kingsejong AJ004.</title>
        <authorList>
            <person name="Lee P.C."/>
        </authorList>
    </citation>
    <scope>NUCLEOTIDE SEQUENCE [LARGE SCALE GENOMIC DNA]</scope>
    <source>
        <strain evidence="2 3">AJ004</strain>
    </source>
</reference>
<dbReference type="KEGG" id="fki:FK004_15990"/>
<sequence>MLKKLLVLLLLLPLSVFAKFYQGTITLTNGTVRQGYIKLPTEPTDSKIKFRAEEKGKNEKYKINEVREFEIINDDKETIRFTTIYLGSPRLFNHSEFKIEKKKSWVSIVKEGGIALYGAHYAPRAGSGMHPGTSSSPGGVVFYIQRPGETHALYLYTIENFSFTIAINSFKELRKIIKLYFDKICPNLESLITKADFKENGLSYIVNLYDENCGKE</sequence>
<dbReference type="RefSeq" id="WP_108738128.1">
    <property type="nucleotide sequence ID" value="NZ_CP020919.1"/>
</dbReference>
<keyword evidence="1" id="KW-0732">Signal</keyword>
<protein>
    <recommendedName>
        <fullName evidence="4">DUF4468 domain-containing protein</fullName>
    </recommendedName>
</protein>
<dbReference type="EMBL" id="CP020919">
    <property type="protein sequence ID" value="AWG26618.1"/>
    <property type="molecule type" value="Genomic_DNA"/>
</dbReference>
<organism evidence="2 3">
    <name type="scientific">Flavobacterium kingsejongi</name>
    <dbReference type="NCBI Taxonomy" id="1678728"/>
    <lineage>
        <taxon>Bacteria</taxon>
        <taxon>Pseudomonadati</taxon>
        <taxon>Bacteroidota</taxon>
        <taxon>Flavobacteriia</taxon>
        <taxon>Flavobacteriales</taxon>
        <taxon>Flavobacteriaceae</taxon>
        <taxon>Flavobacterium</taxon>
    </lineage>
</organism>
<evidence type="ECO:0008006" key="4">
    <source>
        <dbReference type="Google" id="ProtNLM"/>
    </source>
</evidence>
<feature type="chain" id="PRO_5015591391" description="DUF4468 domain-containing protein" evidence="1">
    <location>
        <begin position="19"/>
        <end position="216"/>
    </location>
</feature>
<dbReference type="OrthoDB" id="1348072at2"/>
<name>A0A2S1LSF2_9FLAO</name>
<accession>A0A2S1LSF2</accession>
<dbReference type="Proteomes" id="UP000244677">
    <property type="component" value="Chromosome"/>
</dbReference>
<dbReference type="AlphaFoldDB" id="A0A2S1LSF2"/>
<proteinExistence type="predicted"/>
<evidence type="ECO:0000313" key="2">
    <source>
        <dbReference type="EMBL" id="AWG26618.1"/>
    </source>
</evidence>